<evidence type="ECO:0000256" key="1">
    <source>
        <dbReference type="SAM" id="Coils"/>
    </source>
</evidence>
<reference evidence="3" key="2">
    <citation type="submission" date="2019-06" db="EMBL/GenBank/DDBJ databases">
        <title>Genomics analysis of Aphanomyces spp. identifies a new class of oomycete effector associated with host adaptation.</title>
        <authorList>
            <person name="Gaulin E."/>
        </authorList>
    </citation>
    <scope>NUCLEOTIDE SEQUENCE</scope>
    <source>
        <strain evidence="3">CBS 578.67</strain>
    </source>
</reference>
<dbReference type="PANTHER" id="PTHR43941:SF1">
    <property type="entry name" value="STRUCTURAL MAINTENANCE OF CHROMOSOMES PROTEIN 2"/>
    <property type="match status" value="1"/>
</dbReference>
<name>A0A485K5E2_9STRA</name>
<dbReference type="OrthoDB" id="75999at2759"/>
<keyword evidence="5" id="KW-1185">Reference proteome</keyword>
<dbReference type="AlphaFoldDB" id="A0A485K5E2"/>
<accession>A0A485K5E2</accession>
<dbReference type="Proteomes" id="UP000332933">
    <property type="component" value="Unassembled WGS sequence"/>
</dbReference>
<sequence length="1168" mass="127571">MSTSASPRAGNQGLRRPSPVVTAKLPKASGIPSPTKTATPRRISPEKKTSKSPTKIAKPVDEMDNQMTRPPTPVATRGEVAPPPAPLRKAALDPSKPRKATATSASVPNYLRGTRASKEQHIESAKKATESATTPKPSKLKSPRASTPKKASSLKAPKSPALRGSSSAAIDSTVSNLKATLDEHISQQTSGLQLQVDDAESENASLQVKLDNALLEKQELEDMLGAKDSMLADKEAVVAEYTKACARYKSDCESFAAKAIEWKQKYEAVVVSDNATTRKAAAAKGRALEKRIGYLAEDVAQATHAIFAGDESTSHVLFVVPEGDEDQANLERCETHLLTLQKELKRLNDRLKSVNPMSLATLEAQLAKARATTHAQEMELADVKAKLIEMAKRHCDEMAEAVQEVEMASAADESYQDLQVALDRQGMTCEDCRECLARSEAAATALDVENLQLLQRVDVLQAILDDQQQHAVDHDETIQRKQGKLMQLKAKLDEAKKGHRRGSFSDERLEALDFSVAHAALQEECVRLQEACEEQRWFSASQTLVVDALRDALDMANQNWHTLKAQQASEPNNHATAAGNSPPKQQHFSAVQFGLYQLAVNTYMQEVADLREANLKLEATCEAVETWKAQVDKLETENLQLSQSHVRELDVQATGEIDALKAEIEALSVVTTEARALEAQARAEIDALQGQVTTLTEDHKCAGELEAKIAALKAEVVALKESTTRQATDEAAHDEALESQLSAQSQANATLQAQLDTTTQLTHELAAQVKQFGAREQKLHFVIQQLQEHEAESDARATELEHTVDKMEATIHLLQAEAEASLDELNGVLQAKKALESVVAQREKELQTMHGVVVSLQSGTTRLQTIMEQDKEELIDCYVDEVRQLQTHVLALTAERGEFEQSCRDAVAKLVAVETAATQAQSKLESERDGLRADLATMERALASKATVARTLEEQVADLDSSLKHLHAEKLQYKTEVQAIEAILEENSPLQLTAVELVRSAKRSPPKGPSSSTSSPSSSPRGSPPPSPKETKRGNKGVASSPRKGGGASPQAQLKQLRARVQELERERDQLVAELEEAVAAKGKKGDIAFYVAQVDGLEDKLSEQTAMYLASVKQAQGEFKELEGQYQAKIRHLEMELNLDESRIEALEGRLADALSNRSQASPRRSR</sequence>
<dbReference type="GO" id="GO:0000785">
    <property type="term" value="C:chromatin"/>
    <property type="evidence" value="ECO:0007669"/>
    <property type="project" value="TreeGrafter"/>
</dbReference>
<dbReference type="PANTHER" id="PTHR43941">
    <property type="entry name" value="STRUCTURAL MAINTENANCE OF CHROMOSOMES PROTEIN 2"/>
    <property type="match status" value="1"/>
</dbReference>
<feature type="coiled-coil region" evidence="1">
    <location>
        <begin position="921"/>
        <end position="969"/>
    </location>
</feature>
<evidence type="ECO:0000313" key="3">
    <source>
        <dbReference type="EMBL" id="KAF0718631.1"/>
    </source>
</evidence>
<feature type="region of interest" description="Disordered" evidence="2">
    <location>
        <begin position="1"/>
        <end position="169"/>
    </location>
</feature>
<feature type="coiled-coil region" evidence="1">
    <location>
        <begin position="330"/>
        <end position="379"/>
    </location>
</feature>
<feature type="coiled-coil region" evidence="1">
    <location>
        <begin position="196"/>
        <end position="223"/>
    </location>
</feature>
<feature type="coiled-coil region" evidence="1">
    <location>
        <begin position="1131"/>
        <end position="1158"/>
    </location>
</feature>
<dbReference type="GO" id="GO:0000796">
    <property type="term" value="C:condensin complex"/>
    <property type="evidence" value="ECO:0007669"/>
    <property type="project" value="TreeGrafter"/>
</dbReference>
<feature type="compositionally biased region" description="Low complexity" evidence="2">
    <location>
        <begin position="1009"/>
        <end position="1021"/>
    </location>
</feature>
<dbReference type="GO" id="GO:0000793">
    <property type="term" value="C:condensed chromosome"/>
    <property type="evidence" value="ECO:0007669"/>
    <property type="project" value="TreeGrafter"/>
</dbReference>
<dbReference type="EMBL" id="CAADRA010000134">
    <property type="protein sequence ID" value="VFT78779.1"/>
    <property type="molecule type" value="Genomic_DNA"/>
</dbReference>
<feature type="coiled-coil region" evidence="1">
    <location>
        <begin position="678"/>
        <end position="722"/>
    </location>
</feature>
<feature type="coiled-coil region" evidence="1">
    <location>
        <begin position="600"/>
        <end position="644"/>
    </location>
</feature>
<feature type="coiled-coil region" evidence="1">
    <location>
        <begin position="797"/>
        <end position="824"/>
    </location>
</feature>
<dbReference type="EMBL" id="VJMH01000134">
    <property type="protein sequence ID" value="KAF0718631.1"/>
    <property type="molecule type" value="Genomic_DNA"/>
</dbReference>
<proteinExistence type="predicted"/>
<feature type="region of interest" description="Disordered" evidence="2">
    <location>
        <begin position="999"/>
        <end position="1054"/>
    </location>
</feature>
<dbReference type="GO" id="GO:0003682">
    <property type="term" value="F:chromatin binding"/>
    <property type="evidence" value="ECO:0007669"/>
    <property type="project" value="TreeGrafter"/>
</dbReference>
<feature type="coiled-coil region" evidence="1">
    <location>
        <begin position="1054"/>
        <end position="1081"/>
    </location>
</feature>
<feature type="compositionally biased region" description="Low complexity" evidence="2">
    <location>
        <begin position="145"/>
        <end position="162"/>
    </location>
</feature>
<protein>
    <submittedName>
        <fullName evidence="4">Aste57867_1566 protein</fullName>
    </submittedName>
</protein>
<evidence type="ECO:0000313" key="4">
    <source>
        <dbReference type="EMBL" id="VFT78779.1"/>
    </source>
</evidence>
<reference evidence="4" key="1">
    <citation type="submission" date="2019-03" db="EMBL/GenBank/DDBJ databases">
        <authorList>
            <person name="Gaulin E."/>
            <person name="Dumas B."/>
        </authorList>
    </citation>
    <scope>NUCLEOTIDE SEQUENCE [LARGE SCALE GENOMIC DNA]</scope>
    <source>
        <strain evidence="4">CBS 568.67</strain>
    </source>
</reference>
<gene>
    <name evidence="4" type="primary">Aste57867_1566</name>
    <name evidence="3" type="ORF">As57867_001565</name>
    <name evidence="4" type="ORF">ASTE57867_1566</name>
</gene>
<evidence type="ECO:0000256" key="2">
    <source>
        <dbReference type="SAM" id="MobiDB-lite"/>
    </source>
</evidence>
<evidence type="ECO:0000313" key="5">
    <source>
        <dbReference type="Proteomes" id="UP000332933"/>
    </source>
</evidence>
<keyword evidence="1" id="KW-0175">Coiled coil</keyword>
<dbReference type="GO" id="GO:0007076">
    <property type="term" value="P:mitotic chromosome condensation"/>
    <property type="evidence" value="ECO:0007669"/>
    <property type="project" value="TreeGrafter"/>
</dbReference>
<organism evidence="4 5">
    <name type="scientific">Aphanomyces stellatus</name>
    <dbReference type="NCBI Taxonomy" id="120398"/>
    <lineage>
        <taxon>Eukaryota</taxon>
        <taxon>Sar</taxon>
        <taxon>Stramenopiles</taxon>
        <taxon>Oomycota</taxon>
        <taxon>Saprolegniomycetes</taxon>
        <taxon>Saprolegniales</taxon>
        <taxon>Verrucalvaceae</taxon>
        <taxon>Aphanomyces</taxon>
    </lineage>
</organism>
<feature type="compositionally biased region" description="Basic and acidic residues" evidence="2">
    <location>
        <begin position="116"/>
        <end position="129"/>
    </location>
</feature>